<organism evidence="3 4">
    <name type="scientific">Nakamurella alba</name>
    <dbReference type="NCBI Taxonomy" id="2665158"/>
    <lineage>
        <taxon>Bacteria</taxon>
        <taxon>Bacillati</taxon>
        <taxon>Actinomycetota</taxon>
        <taxon>Actinomycetes</taxon>
        <taxon>Nakamurellales</taxon>
        <taxon>Nakamurellaceae</taxon>
        <taxon>Nakamurella</taxon>
    </lineage>
</organism>
<comment type="caution">
    <text evidence="3">The sequence shown here is derived from an EMBL/GenBank/DDBJ whole genome shotgun (WGS) entry which is preliminary data.</text>
</comment>
<name>A0A7K1FF38_9ACTN</name>
<dbReference type="EMBL" id="WLYK01000001">
    <property type="protein sequence ID" value="MTD12731.1"/>
    <property type="molecule type" value="Genomic_DNA"/>
</dbReference>
<dbReference type="Proteomes" id="UP000460221">
    <property type="component" value="Unassembled WGS sequence"/>
</dbReference>
<evidence type="ECO:0000313" key="3">
    <source>
        <dbReference type="EMBL" id="MTD12731.1"/>
    </source>
</evidence>
<proteinExistence type="predicted"/>
<evidence type="ECO:0000313" key="4">
    <source>
        <dbReference type="Proteomes" id="UP000460221"/>
    </source>
</evidence>
<evidence type="ECO:0000256" key="2">
    <source>
        <dbReference type="SAM" id="SignalP"/>
    </source>
</evidence>
<evidence type="ECO:0000256" key="1">
    <source>
        <dbReference type="SAM" id="MobiDB-lite"/>
    </source>
</evidence>
<feature type="compositionally biased region" description="Low complexity" evidence="1">
    <location>
        <begin position="182"/>
        <end position="196"/>
    </location>
</feature>
<dbReference type="RefSeq" id="WP_154766740.1">
    <property type="nucleotide sequence ID" value="NZ_WLYK01000001.1"/>
</dbReference>
<gene>
    <name evidence="3" type="ORF">GIS00_02060</name>
</gene>
<feature type="chain" id="PRO_5029532994" evidence="2">
    <location>
        <begin position="29"/>
        <end position="484"/>
    </location>
</feature>
<sequence length="484" mass="48921">MLLHRKSRVLAVVGVVLLLTAGCGSVVAGTAVKVGAAPPAAAGSGPAPALPAGDFYGYGPDPSISYQPDVVPIAAGPAAIRGVSDDGFTYSMDASAAGVSDLAVGKVMLASSLAAGRVVSIAEGDGVRDVTLEPVSFEEVVPDPEVNFDSAIDPATMSAVRFPAAPSYEEEGGPAGPGGLRGPAAALRPAAGEPGPVAGKDPITYKDVKVTPNVDSGHAGLHVTMTKDDLIVDGDIGFTFDNLRFKASGSPGKQNFSVLLQGLTGFDVAVQAGLGEVDPSGANKKVSIAPDISWTFPIPPSPATGGLPLFVQLTFTLQFITAFAAKNSTLSASASYGLKGDLGINGTSGTVPELTVNKSIMDSIDGISLNAMGHVVALKMKLMLGMGVPSAMAGPHVFVSGAVGIAKGTQIAINPDCRFASLDIKAGVGASISVDGFILKQVEKQLRKKLGVLLSVETPLVVIHREQTLPEVAACTLGFGSTLG</sequence>
<dbReference type="AlphaFoldDB" id="A0A7K1FF38"/>
<accession>A0A7K1FF38</accession>
<keyword evidence="4" id="KW-1185">Reference proteome</keyword>
<reference evidence="3 4" key="1">
    <citation type="submission" date="2019-11" db="EMBL/GenBank/DDBJ databases">
        <authorList>
            <person name="Jiang L.-Q."/>
        </authorList>
    </citation>
    <scope>NUCLEOTIDE SEQUENCE [LARGE SCALE GENOMIC DNA]</scope>
    <source>
        <strain evidence="3 4">YIM 132087</strain>
    </source>
</reference>
<protein>
    <submittedName>
        <fullName evidence="3">Uncharacterized protein</fullName>
    </submittedName>
</protein>
<feature type="region of interest" description="Disordered" evidence="1">
    <location>
        <begin position="166"/>
        <end position="204"/>
    </location>
</feature>
<dbReference type="PROSITE" id="PS51257">
    <property type="entry name" value="PROKAR_LIPOPROTEIN"/>
    <property type="match status" value="1"/>
</dbReference>
<keyword evidence="2" id="KW-0732">Signal</keyword>
<feature type="signal peptide" evidence="2">
    <location>
        <begin position="1"/>
        <end position="28"/>
    </location>
</feature>